<keyword evidence="5" id="KW-1185">Reference proteome</keyword>
<gene>
    <name evidence="4" type="ORF">LY28_02908</name>
</gene>
<reference evidence="4 5" key="1">
    <citation type="submission" date="2018-06" db="EMBL/GenBank/DDBJ databases">
        <title>Genomic Encyclopedia of Type Strains, Phase I: the one thousand microbial genomes (KMG-I) project.</title>
        <authorList>
            <person name="Kyrpides N."/>
        </authorList>
    </citation>
    <scope>NUCLEOTIDE SEQUENCE [LARGE SCALE GENOMIC DNA]</scope>
    <source>
        <strain evidence="4 5">DSM 19573</strain>
    </source>
</reference>
<dbReference type="Gene3D" id="3.90.1010.20">
    <property type="match status" value="2"/>
</dbReference>
<protein>
    <submittedName>
        <fullName evidence="4">S-layer family protein</fullName>
    </submittedName>
</protein>
<accession>A0A318XHM1</accession>
<dbReference type="InterPro" id="IPR001119">
    <property type="entry name" value="SLH_dom"/>
</dbReference>
<evidence type="ECO:0000256" key="1">
    <source>
        <dbReference type="ARBA" id="ARBA00022737"/>
    </source>
</evidence>
<proteinExistence type="predicted"/>
<dbReference type="EMBL" id="QKMR01000018">
    <property type="protein sequence ID" value="PYG86685.1"/>
    <property type="molecule type" value="Genomic_DNA"/>
</dbReference>
<feature type="domain" description="SLH" evidence="3">
    <location>
        <begin position="151"/>
        <end position="213"/>
    </location>
</feature>
<dbReference type="Pfam" id="PF00395">
    <property type="entry name" value="SLH"/>
    <property type="match status" value="2"/>
</dbReference>
<feature type="chain" id="PRO_5039325696" evidence="2">
    <location>
        <begin position="24"/>
        <end position="887"/>
    </location>
</feature>
<dbReference type="Pfam" id="PF04205">
    <property type="entry name" value="FMN_bind"/>
    <property type="match status" value="2"/>
</dbReference>
<evidence type="ECO:0000313" key="5">
    <source>
        <dbReference type="Proteomes" id="UP000248132"/>
    </source>
</evidence>
<dbReference type="SUPFAM" id="SSF50998">
    <property type="entry name" value="Quinoprotein alcohol dehydrogenase-like"/>
    <property type="match status" value="1"/>
</dbReference>
<evidence type="ECO:0000313" key="4">
    <source>
        <dbReference type="EMBL" id="PYG86685.1"/>
    </source>
</evidence>
<dbReference type="OrthoDB" id="1738107at2"/>
<name>A0A318XHM1_9FIRM</name>
<organism evidence="4 5">
    <name type="scientific">Ruminiclostridium sufflavum DSM 19573</name>
    <dbReference type="NCBI Taxonomy" id="1121337"/>
    <lineage>
        <taxon>Bacteria</taxon>
        <taxon>Bacillati</taxon>
        <taxon>Bacillota</taxon>
        <taxon>Clostridia</taxon>
        <taxon>Eubacteriales</taxon>
        <taxon>Oscillospiraceae</taxon>
        <taxon>Ruminiclostridium</taxon>
    </lineage>
</organism>
<keyword evidence="1" id="KW-0677">Repeat</keyword>
<dbReference type="SMART" id="SM00900">
    <property type="entry name" value="FMN_bind"/>
    <property type="match status" value="2"/>
</dbReference>
<dbReference type="PROSITE" id="PS51272">
    <property type="entry name" value="SLH"/>
    <property type="match status" value="2"/>
</dbReference>
<dbReference type="GO" id="GO:0016020">
    <property type="term" value="C:membrane"/>
    <property type="evidence" value="ECO:0007669"/>
    <property type="project" value="InterPro"/>
</dbReference>
<feature type="signal peptide" evidence="2">
    <location>
        <begin position="1"/>
        <end position="23"/>
    </location>
</feature>
<dbReference type="InterPro" id="IPR007329">
    <property type="entry name" value="FMN-bd"/>
</dbReference>
<keyword evidence="2" id="KW-0732">Signal</keyword>
<sequence length="887" mass="95538">MKIKYMAGLLALAVLLTSGLPKAQAHSSNKISDVSGHWAQDVMLEWQEEGLIFEDSNGKLNPDNKVTRAEYITFINRMLKLEDTSKAVEKYRDLELGAWYYKEFAKALSAGYISGSGAVMSPKALISKQEAVVMLSKAIGISSDTADMTILNQAKDADKVAGWAKNAVAAAINGGYVTGNDGKLEPLDIMTRAAAVTMLNRYYANTRTLCFSGSYSLGNVETVEIAGSGITLSDTDVNGNLVIEAAVGNGTVNLDGVTVKKLLKQKSLDTKVTLTNGSSASEIIKPDRWADGSYSGKAYGFKSDIQVEVSVKDGKLANINVKEHGDDKPYFNAAKCVSDRMQSENSTDVDTVSGATFSSRGIINAVKNALETAVTEKGYKIAEAMNGEYKDGTYTGVARGLYAGVHVSAVIKDNRLVDLTLGEHKEDRPYVDQAAEGVIKAILEKQSTEVDTVSSATYSSKGIIEATDYALNLASKNPAAEPEENREAYSLIASYGGEGTADGDSWFYDAEEVTDGYVAAGVTIINGISNAIVAKYDTEGKLIWKELMPDYRFGNIITTSKGLFLTGYNDAKTVSKDGKQESDRNAAAMMISQDGKIIWQKSYGEGSVTAKGKASNDAFNQYWMWAGNAVETGDGTIVAGGMSDASEGVFGASLENHNGVLASIDAATGELVAVKVFGSNEHDMVVSLAETSDGDLIVAGASAGKDFSFMNGGWSKNDWDAKVYIMKVSRDLKNVKWTKLYKTEWESYQLSVVVDASDNIYTAYSYREKTQGVSMVKLNSSGEELWLKDYKYDGDSYVSALAMGADGNPLLTVERYTGEHENQVKFGLLSAINEKDGSVAWDFKFTTNNGALLFNIIPSSDGSILAAGIEQDVMGYYLGDIIKYTHK</sequence>
<feature type="domain" description="SLH" evidence="3">
    <location>
        <begin position="26"/>
        <end position="89"/>
    </location>
</feature>
<dbReference type="PANTHER" id="PTHR42754">
    <property type="entry name" value="ENDOGLUCANASE"/>
    <property type="match status" value="1"/>
</dbReference>
<dbReference type="PANTHER" id="PTHR42754:SF1">
    <property type="entry name" value="LIPOPROTEIN"/>
    <property type="match status" value="1"/>
</dbReference>
<comment type="caution">
    <text evidence="4">The sequence shown here is derived from an EMBL/GenBank/DDBJ whole genome shotgun (WGS) entry which is preliminary data.</text>
</comment>
<dbReference type="GO" id="GO:0010181">
    <property type="term" value="F:FMN binding"/>
    <property type="evidence" value="ECO:0007669"/>
    <property type="project" value="InterPro"/>
</dbReference>
<evidence type="ECO:0000259" key="3">
    <source>
        <dbReference type="PROSITE" id="PS51272"/>
    </source>
</evidence>
<dbReference type="RefSeq" id="WP_110462898.1">
    <property type="nucleotide sequence ID" value="NZ_QKMR01000018.1"/>
</dbReference>
<dbReference type="Proteomes" id="UP000248132">
    <property type="component" value="Unassembled WGS sequence"/>
</dbReference>
<evidence type="ECO:0000256" key="2">
    <source>
        <dbReference type="SAM" id="SignalP"/>
    </source>
</evidence>
<dbReference type="InterPro" id="IPR011047">
    <property type="entry name" value="Quinoprotein_ADH-like_sf"/>
</dbReference>
<dbReference type="AlphaFoldDB" id="A0A318XHM1"/>